<protein>
    <submittedName>
        <fullName evidence="2">Fatty acid cis/trans isomerase</fullName>
    </submittedName>
</protein>
<keyword evidence="1" id="KW-0732">Signal</keyword>
<evidence type="ECO:0000256" key="1">
    <source>
        <dbReference type="SAM" id="SignalP"/>
    </source>
</evidence>
<organism evidence="2 3">
    <name type="scientific">Marinobacter metalliresistant</name>
    <dbReference type="NCBI Taxonomy" id="2961995"/>
    <lineage>
        <taxon>Bacteria</taxon>
        <taxon>Pseudomonadati</taxon>
        <taxon>Pseudomonadota</taxon>
        <taxon>Gammaproteobacteria</taxon>
        <taxon>Pseudomonadales</taxon>
        <taxon>Marinobacteraceae</taxon>
        <taxon>Marinobacter</taxon>
    </lineage>
</organism>
<feature type="chain" id="PRO_5046606767" evidence="1">
    <location>
        <begin position="20"/>
        <end position="780"/>
    </location>
</feature>
<dbReference type="InterPro" id="IPR010706">
    <property type="entry name" value="Fatty_acid_cis-trans_isomerase"/>
</dbReference>
<dbReference type="EMBL" id="CP101118">
    <property type="protein sequence ID" value="WZF87230.1"/>
    <property type="molecule type" value="Genomic_DNA"/>
</dbReference>
<dbReference type="RefSeq" id="WP_341580919.1">
    <property type="nucleotide sequence ID" value="NZ_CP101118.1"/>
</dbReference>
<name>A0ABZ2VY21_9GAMM</name>
<reference evidence="2 3" key="1">
    <citation type="submission" date="2022-07" db="EMBL/GenBank/DDBJ databases">
        <title>A copper resistant bacterium isolated from sediment samples of deep sea hydrothermal areas.</title>
        <authorList>
            <person name="Zeng X."/>
        </authorList>
    </citation>
    <scope>NUCLEOTIDE SEQUENCE [LARGE SCALE GENOMIC DNA]</scope>
    <source>
        <strain evidence="3">CuT 6</strain>
    </source>
</reference>
<evidence type="ECO:0000313" key="3">
    <source>
        <dbReference type="Proteomes" id="UP001475781"/>
    </source>
</evidence>
<proteinExistence type="predicted"/>
<keyword evidence="2" id="KW-0413">Isomerase</keyword>
<accession>A0ABZ2VY21</accession>
<dbReference type="GO" id="GO:0016853">
    <property type="term" value="F:isomerase activity"/>
    <property type="evidence" value="ECO:0007669"/>
    <property type="project" value="UniProtKB-KW"/>
</dbReference>
<dbReference type="Pfam" id="PF06934">
    <property type="entry name" value="CTI"/>
    <property type="match status" value="1"/>
</dbReference>
<keyword evidence="3" id="KW-1185">Reference proteome</keyword>
<feature type="signal peptide" evidence="1">
    <location>
        <begin position="1"/>
        <end position="19"/>
    </location>
</feature>
<evidence type="ECO:0000313" key="2">
    <source>
        <dbReference type="EMBL" id="WZF87230.1"/>
    </source>
</evidence>
<dbReference type="Proteomes" id="UP001475781">
    <property type="component" value="Chromosome"/>
</dbReference>
<gene>
    <name evidence="2" type="ORF">NLK58_12780</name>
</gene>
<sequence>MPAILVAVCLLLLAGCAENTSESTGKRILPAPSQQPIAFEADVQPILERKCLACHSCYDAPCQLKMEYADGLIRGAHPKPVYNSARLQTQATTRLGIDAQTEQQWRDLGFYSVLAQGNKTRSLFENMIRLGKQHEFAPNSKLPGDIELGIGRVNQCVTNAEFGDYADDHPYEGMPLAVTGLTDDEYATLAGWLNQGGAIHPHQVEVTPAEQQHIEQWEQWLNQPENHQQLVSRWLYEHLYLAHLYFVDDGADTRFFELVRSRTPPGAPVELIATRRPNEAPGGALYYRLRPVAGSIIHKRHITLAFGPQQRQRTQQLFFGHDWPLATLPGYGADERANPFATFAAIPARARYQFMLDNAEYFTRTFIRGPVCRGQIATDVIRDQFWAVFQAPDDDLYVTDPGYRQRVTPLLALPGQDSDLLDFGDNWSTYKAKRNEYSRLRSTAYRLAYPDGAGLDQIWDGDGYNTNALLTIFRHHNNASVQRGLIGQVPTTSWWMDYPLFERTYYELVVNFDVFGNVAHQTQTRLYFDLIRNGAEQNYLRLIPAGERNRVLKRWYQGAGKLKLGYSYADMDDRTPSQVPYVTSAHNEELGARLLLTFRDLNAERNDPINRCGGSSCGRPYLPEWIRSTDQTLSQLASTRAEFLPAITFLPEVSFLRVRNEKGERTVYTVIRDRAHSNVAFMFGEDFRYQPDDDKLTIYPGIIGSYPNFMFDVPAAQVALFTNTLRRLKTQEAFDELVSIWGVRRTHPDFWTILHDITAWHREHQPLQAGIFDINRYENL</sequence>